<dbReference type="InterPro" id="IPR050187">
    <property type="entry name" value="Lipid_Phosphate_FormReg"/>
</dbReference>
<keyword evidence="2" id="KW-0472">Membrane</keyword>
<evidence type="ECO:0000313" key="4">
    <source>
        <dbReference type="Proteomes" id="UP001209570"/>
    </source>
</evidence>
<proteinExistence type="predicted"/>
<dbReference type="GO" id="GO:0046512">
    <property type="term" value="P:sphingosine biosynthetic process"/>
    <property type="evidence" value="ECO:0007669"/>
    <property type="project" value="TreeGrafter"/>
</dbReference>
<keyword evidence="4" id="KW-1185">Reference proteome</keyword>
<evidence type="ECO:0000256" key="2">
    <source>
        <dbReference type="SAM" id="Phobius"/>
    </source>
</evidence>
<dbReference type="GO" id="GO:0001727">
    <property type="term" value="F:lipid kinase activity"/>
    <property type="evidence" value="ECO:0007669"/>
    <property type="project" value="UniProtKB-ARBA"/>
</dbReference>
<dbReference type="PANTHER" id="PTHR12358:SF31">
    <property type="entry name" value="ACYLGLYCEROL KINASE, MITOCHONDRIAL"/>
    <property type="match status" value="1"/>
</dbReference>
<organism evidence="3 4">
    <name type="scientific">Pythium insidiosum</name>
    <name type="common">Pythiosis disease agent</name>
    <dbReference type="NCBI Taxonomy" id="114742"/>
    <lineage>
        <taxon>Eukaryota</taxon>
        <taxon>Sar</taxon>
        <taxon>Stramenopiles</taxon>
        <taxon>Oomycota</taxon>
        <taxon>Peronosporomycetes</taxon>
        <taxon>Pythiales</taxon>
        <taxon>Pythiaceae</taxon>
        <taxon>Pythium</taxon>
    </lineage>
</organism>
<feature type="transmembrane region" description="Helical" evidence="2">
    <location>
        <begin position="70"/>
        <end position="89"/>
    </location>
</feature>
<evidence type="ECO:0000313" key="3">
    <source>
        <dbReference type="EMBL" id="KAJ0410268.1"/>
    </source>
</evidence>
<feature type="region of interest" description="Disordered" evidence="1">
    <location>
        <begin position="1"/>
        <end position="26"/>
    </location>
</feature>
<comment type="caution">
    <text evidence="3">The sequence shown here is derived from an EMBL/GenBank/DDBJ whole genome shotgun (WGS) entry which is preliminary data.</text>
</comment>
<keyword evidence="2" id="KW-0812">Transmembrane</keyword>
<keyword evidence="2" id="KW-1133">Transmembrane helix</keyword>
<sequence>MSDDGGRDVGGTDNDSDGSEDEGETIEMSVNEFEDQEEDGSLLVFCDECNLYRPTSPWVNNCIGAGNQKYFLLFLLYVTISSFQVIVLVSVERLTCCAFGLFCLIMLVMELYSIDDDELYSQIAQRLHSPAVYCIIKRKIRPLDVLTCEATDIDGSIRREFACCGVSYGLGADIAMESEKTRWLGVHRYKWLKAKRGVFAPRPHECTIKYVLSDDVKKDPVTGNQLLQTYYEICEENADDQHHIEMCSVYDDCYQEKRWQGDANSIFKPASEERYAGRWQQEGGRYATVGASNVYFETQYYHPSDGNMDLIIARKGPLLQTIDVGLKYIAGNYLDSPLIGYHKIKALVIEQNVDDPINVDGEVFAGPGPFRIEVVPRLLCVLSEK</sequence>
<dbReference type="Proteomes" id="UP001209570">
    <property type="component" value="Unassembled WGS sequence"/>
</dbReference>
<dbReference type="GO" id="GO:0016020">
    <property type="term" value="C:membrane"/>
    <property type="evidence" value="ECO:0007669"/>
    <property type="project" value="TreeGrafter"/>
</dbReference>
<dbReference type="GO" id="GO:0016773">
    <property type="term" value="F:phosphotransferase activity, alcohol group as acceptor"/>
    <property type="evidence" value="ECO:0007669"/>
    <property type="project" value="UniProtKB-ARBA"/>
</dbReference>
<dbReference type="InterPro" id="IPR016064">
    <property type="entry name" value="NAD/diacylglycerol_kinase_sf"/>
</dbReference>
<evidence type="ECO:0000256" key="1">
    <source>
        <dbReference type="SAM" id="MobiDB-lite"/>
    </source>
</evidence>
<dbReference type="SUPFAM" id="SSF111331">
    <property type="entry name" value="NAD kinase/diacylglycerol kinase-like"/>
    <property type="match status" value="1"/>
</dbReference>
<dbReference type="Gene3D" id="2.60.200.40">
    <property type="match status" value="1"/>
</dbReference>
<dbReference type="PROSITE" id="PS50216">
    <property type="entry name" value="DHHC"/>
    <property type="match status" value="1"/>
</dbReference>
<dbReference type="PANTHER" id="PTHR12358">
    <property type="entry name" value="SPHINGOSINE KINASE"/>
    <property type="match status" value="1"/>
</dbReference>
<dbReference type="EMBL" id="JAKCXM010000001">
    <property type="protein sequence ID" value="KAJ0410268.1"/>
    <property type="molecule type" value="Genomic_DNA"/>
</dbReference>
<accession>A0AAD5MC75</accession>
<protein>
    <recommendedName>
        <fullName evidence="5">Protein S-acyltransferase</fullName>
    </recommendedName>
</protein>
<gene>
    <name evidence="3" type="ORF">P43SY_002600</name>
</gene>
<dbReference type="AlphaFoldDB" id="A0AAD5MC75"/>
<name>A0AAD5MC75_PYTIN</name>
<evidence type="ECO:0008006" key="5">
    <source>
        <dbReference type="Google" id="ProtNLM"/>
    </source>
</evidence>
<feature type="compositionally biased region" description="Acidic residues" evidence="1">
    <location>
        <begin position="14"/>
        <end position="25"/>
    </location>
</feature>
<reference evidence="3" key="1">
    <citation type="submission" date="2021-12" db="EMBL/GenBank/DDBJ databases">
        <title>Prjna785345.</title>
        <authorList>
            <person name="Rujirawat T."/>
            <person name="Krajaejun T."/>
        </authorList>
    </citation>
    <scope>NUCLEOTIDE SEQUENCE</scope>
    <source>
        <strain evidence="3">Pi057C3</strain>
    </source>
</reference>
<dbReference type="GO" id="GO:0005737">
    <property type="term" value="C:cytoplasm"/>
    <property type="evidence" value="ECO:0007669"/>
    <property type="project" value="TreeGrafter"/>
</dbReference>